<name>E3ML28_CAERE</name>
<evidence type="ECO:0000313" key="2">
    <source>
        <dbReference type="Proteomes" id="UP000008281"/>
    </source>
</evidence>
<dbReference type="EMBL" id="DS268454">
    <property type="protein sequence ID" value="EFP04366.1"/>
    <property type="molecule type" value="Genomic_DNA"/>
</dbReference>
<proteinExistence type="predicted"/>
<organism evidence="2">
    <name type="scientific">Caenorhabditis remanei</name>
    <name type="common">Caenorhabditis vulgaris</name>
    <dbReference type="NCBI Taxonomy" id="31234"/>
    <lineage>
        <taxon>Eukaryota</taxon>
        <taxon>Metazoa</taxon>
        <taxon>Ecdysozoa</taxon>
        <taxon>Nematoda</taxon>
        <taxon>Chromadorea</taxon>
        <taxon>Rhabditida</taxon>
        <taxon>Rhabditina</taxon>
        <taxon>Rhabditomorpha</taxon>
        <taxon>Rhabditoidea</taxon>
        <taxon>Rhabditidae</taxon>
        <taxon>Peloderinae</taxon>
        <taxon>Caenorhabditis</taxon>
    </lineage>
</organism>
<keyword evidence="2" id="KW-1185">Reference proteome</keyword>
<evidence type="ECO:0000313" key="1">
    <source>
        <dbReference type="EMBL" id="EFP04366.1"/>
    </source>
</evidence>
<accession>E3ML28</accession>
<dbReference type="InParanoid" id="E3ML28"/>
<gene>
    <name evidence="1" type="ORF">CRE_25682</name>
</gene>
<dbReference type="Proteomes" id="UP000008281">
    <property type="component" value="Unassembled WGS sequence"/>
</dbReference>
<dbReference type="HOGENOM" id="CLU_3299896_0_0_1"/>
<dbReference type="AlphaFoldDB" id="E3ML28"/>
<protein>
    <submittedName>
        <fullName evidence="1">Uncharacterized protein</fullName>
    </submittedName>
</protein>
<reference evidence="1" key="1">
    <citation type="submission" date="2007-07" db="EMBL/GenBank/DDBJ databases">
        <title>PCAP assembly of the Caenorhabditis remanei genome.</title>
        <authorList>
            <consortium name="The Caenorhabditis remanei Sequencing Consortium"/>
            <person name="Wilson R.K."/>
        </authorList>
    </citation>
    <scope>NUCLEOTIDE SEQUENCE [LARGE SCALE GENOMIC DNA]</scope>
    <source>
        <strain evidence="1">PB4641</strain>
    </source>
</reference>
<sequence>MVGFAAGVLDLQSAVDEWYNVKADRKIMALFLLFTWQVFR</sequence>